<keyword evidence="2" id="KW-1185">Reference proteome</keyword>
<proteinExistence type="predicted"/>
<evidence type="ECO:0000313" key="2">
    <source>
        <dbReference type="Proteomes" id="UP000184513"/>
    </source>
</evidence>
<dbReference type="STRING" id="388280.SAMN04488057_103115"/>
<evidence type="ECO:0000313" key="1">
    <source>
        <dbReference type="EMBL" id="SHM73175.1"/>
    </source>
</evidence>
<dbReference type="EMBL" id="FRCY01000003">
    <property type="protein sequence ID" value="SHM73175.1"/>
    <property type="molecule type" value="Genomic_DNA"/>
</dbReference>
<dbReference type="Proteomes" id="UP000184513">
    <property type="component" value="Unassembled WGS sequence"/>
</dbReference>
<reference evidence="1 2" key="1">
    <citation type="submission" date="2016-11" db="EMBL/GenBank/DDBJ databases">
        <authorList>
            <person name="Jaros S."/>
            <person name="Januszkiewicz K."/>
            <person name="Wedrychowicz H."/>
        </authorList>
    </citation>
    <scope>NUCLEOTIDE SEQUENCE [LARGE SCALE GENOMIC DNA]</scope>
    <source>
        <strain evidence="1 2">CGMCC 1.6102</strain>
    </source>
</reference>
<sequence length="214" mass="24208">MYISYKHDIVMIAILTGDIKESRKVPAKIWMQLLKTELDTWGKAGKDWEIYRGDSFQLKVAEPEKALQAAIRLKAGIKSQAPLDIRIGIGLGEEDFRTGRLLENNGTAYVHSGEAFEELSESHQDILIKSPFEGFDQDINLMLKLAMEILDTWTEHSAKTVYLAMTHPEKTQTALGKLEGISQHAISGRLSRARFDAIRALLVYFPLKLKRHLS</sequence>
<organism evidence="1 2">
    <name type="scientific">Cyclobacterium lianum</name>
    <dbReference type="NCBI Taxonomy" id="388280"/>
    <lineage>
        <taxon>Bacteria</taxon>
        <taxon>Pseudomonadati</taxon>
        <taxon>Bacteroidota</taxon>
        <taxon>Cytophagia</taxon>
        <taxon>Cytophagales</taxon>
        <taxon>Cyclobacteriaceae</taxon>
        <taxon>Cyclobacterium</taxon>
    </lineage>
</organism>
<gene>
    <name evidence="1" type="ORF">SAMN04488057_103115</name>
</gene>
<evidence type="ECO:0008006" key="3">
    <source>
        <dbReference type="Google" id="ProtNLM"/>
    </source>
</evidence>
<protein>
    <recommendedName>
        <fullName evidence="3">SatD family (SatD)</fullName>
    </recommendedName>
</protein>
<name>A0A1M7L5H6_9BACT</name>
<accession>A0A1M7L5H6</accession>
<dbReference type="AlphaFoldDB" id="A0A1M7L5H6"/>